<gene>
    <name evidence="2" type="ORF">PGTG_14682</name>
</gene>
<accession>E3KWP9</accession>
<dbReference type="KEGG" id="pgr:PGTG_14682"/>
<protein>
    <submittedName>
        <fullName evidence="2">Uncharacterized protein</fullName>
    </submittedName>
</protein>
<dbReference type="AlphaFoldDB" id="E3KWP9"/>
<dbReference type="OrthoDB" id="2511549at2759"/>
<feature type="region of interest" description="Disordered" evidence="1">
    <location>
        <begin position="1"/>
        <end position="56"/>
    </location>
</feature>
<dbReference type="VEuPathDB" id="FungiDB:PGTG_14682"/>
<sequence>MSQGTNVVQASELDTDDPRLPDCQAKEHAEHARMAFSHPRKQLANKSKSQAGKKTSEELAILINENASHIKVQKEMPGNSWKLPDEKSQTHGESKLSPVL</sequence>
<keyword evidence="3" id="KW-1185">Reference proteome</keyword>
<dbReference type="EMBL" id="DS178316">
    <property type="protein sequence ID" value="EFP88716.2"/>
    <property type="molecule type" value="Genomic_DNA"/>
</dbReference>
<feature type="compositionally biased region" description="Basic and acidic residues" evidence="1">
    <location>
        <begin position="83"/>
        <end position="94"/>
    </location>
</feature>
<dbReference type="GeneID" id="10541506"/>
<dbReference type="HOGENOM" id="CLU_152099_0_0_1"/>
<feature type="compositionally biased region" description="Basic and acidic residues" evidence="1">
    <location>
        <begin position="16"/>
        <end position="33"/>
    </location>
</feature>
<feature type="region of interest" description="Disordered" evidence="1">
    <location>
        <begin position="70"/>
        <end position="100"/>
    </location>
</feature>
<reference evidence="3" key="2">
    <citation type="journal article" date="2011" name="Proc. Natl. Acad. Sci. U.S.A.">
        <title>Obligate biotrophy features unraveled by the genomic analysis of rust fungi.</title>
        <authorList>
            <person name="Duplessis S."/>
            <person name="Cuomo C.A."/>
            <person name="Lin Y.-C."/>
            <person name="Aerts A."/>
            <person name="Tisserant E."/>
            <person name="Veneault-Fourrey C."/>
            <person name="Joly D.L."/>
            <person name="Hacquard S."/>
            <person name="Amselem J."/>
            <person name="Cantarel B.L."/>
            <person name="Chiu R."/>
            <person name="Coutinho P.M."/>
            <person name="Feau N."/>
            <person name="Field M."/>
            <person name="Frey P."/>
            <person name="Gelhaye E."/>
            <person name="Goldberg J."/>
            <person name="Grabherr M.G."/>
            <person name="Kodira C.D."/>
            <person name="Kohler A."/>
            <person name="Kuees U."/>
            <person name="Lindquist E.A."/>
            <person name="Lucas S.M."/>
            <person name="Mago R."/>
            <person name="Mauceli E."/>
            <person name="Morin E."/>
            <person name="Murat C."/>
            <person name="Pangilinan J.L."/>
            <person name="Park R."/>
            <person name="Pearson M."/>
            <person name="Quesneville H."/>
            <person name="Rouhier N."/>
            <person name="Sakthikumar S."/>
            <person name="Salamov A.A."/>
            <person name="Schmutz J."/>
            <person name="Selles B."/>
            <person name="Shapiro H."/>
            <person name="Tanguay P."/>
            <person name="Tuskan G.A."/>
            <person name="Henrissat B."/>
            <person name="Van de Peer Y."/>
            <person name="Rouze P."/>
            <person name="Ellis J.G."/>
            <person name="Dodds P.N."/>
            <person name="Schein J.E."/>
            <person name="Zhong S."/>
            <person name="Hamelin R.C."/>
            <person name="Grigoriev I.V."/>
            <person name="Szabo L.J."/>
            <person name="Martin F."/>
        </authorList>
    </citation>
    <scope>NUCLEOTIDE SEQUENCE [LARGE SCALE GENOMIC DNA]</scope>
    <source>
        <strain evidence="3">CRL 75-36-700-3 / race SCCL</strain>
    </source>
</reference>
<evidence type="ECO:0000256" key="1">
    <source>
        <dbReference type="SAM" id="MobiDB-lite"/>
    </source>
</evidence>
<dbReference type="InParanoid" id="E3KWP9"/>
<dbReference type="RefSeq" id="XP_003333135.2">
    <property type="nucleotide sequence ID" value="XM_003333087.2"/>
</dbReference>
<evidence type="ECO:0000313" key="3">
    <source>
        <dbReference type="Proteomes" id="UP000008783"/>
    </source>
</evidence>
<evidence type="ECO:0000313" key="2">
    <source>
        <dbReference type="EMBL" id="EFP88716.2"/>
    </source>
</evidence>
<name>E3KWP9_PUCGT</name>
<feature type="compositionally biased region" description="Polar residues" evidence="1">
    <location>
        <begin position="44"/>
        <end position="53"/>
    </location>
</feature>
<dbReference type="Proteomes" id="UP000008783">
    <property type="component" value="Unassembled WGS sequence"/>
</dbReference>
<reference key="1">
    <citation type="submission" date="2007-01" db="EMBL/GenBank/DDBJ databases">
        <title>The Genome Sequence of Puccinia graminis f. sp. tritici Strain CRL 75-36-700-3.</title>
        <authorList>
            <consortium name="The Broad Institute Genome Sequencing Platform"/>
            <person name="Birren B."/>
            <person name="Lander E."/>
            <person name="Galagan J."/>
            <person name="Nusbaum C."/>
            <person name="Devon K."/>
            <person name="Cuomo C."/>
            <person name="Jaffe D."/>
            <person name="Butler J."/>
            <person name="Alvarez P."/>
            <person name="Gnerre S."/>
            <person name="Grabherr M."/>
            <person name="Mauceli E."/>
            <person name="Brockman W."/>
            <person name="Young S."/>
            <person name="LaButti K."/>
            <person name="Sykes S."/>
            <person name="DeCaprio D."/>
            <person name="Crawford M."/>
            <person name="Koehrsen M."/>
            <person name="Engels R."/>
            <person name="Montgomery P."/>
            <person name="Pearson M."/>
            <person name="Howarth C."/>
            <person name="Larson L."/>
            <person name="White J."/>
            <person name="Zeng Q."/>
            <person name="Kodira C."/>
            <person name="Yandava C."/>
            <person name="Alvarado L."/>
            <person name="O'Leary S."/>
            <person name="Szabo L."/>
            <person name="Dean R."/>
            <person name="Schein J."/>
        </authorList>
    </citation>
    <scope>NUCLEOTIDE SEQUENCE</scope>
    <source>
        <strain>CRL 75-36-700-3</strain>
    </source>
</reference>
<proteinExistence type="predicted"/>
<organism evidence="2 3">
    <name type="scientific">Puccinia graminis f. sp. tritici (strain CRL 75-36-700-3 / race SCCL)</name>
    <name type="common">Black stem rust fungus</name>
    <dbReference type="NCBI Taxonomy" id="418459"/>
    <lineage>
        <taxon>Eukaryota</taxon>
        <taxon>Fungi</taxon>
        <taxon>Dikarya</taxon>
        <taxon>Basidiomycota</taxon>
        <taxon>Pucciniomycotina</taxon>
        <taxon>Pucciniomycetes</taxon>
        <taxon>Pucciniales</taxon>
        <taxon>Pucciniaceae</taxon>
        <taxon>Puccinia</taxon>
    </lineage>
</organism>